<dbReference type="InterPro" id="IPR000182">
    <property type="entry name" value="GNAT_dom"/>
</dbReference>
<reference evidence="4 5" key="1">
    <citation type="submission" date="2016-10" db="EMBL/GenBank/DDBJ databases">
        <authorList>
            <person name="de Groot N.N."/>
        </authorList>
    </citation>
    <scope>NUCLEOTIDE SEQUENCE [LARGE SCALE GENOMIC DNA]</scope>
    <source>
        <strain evidence="4 5">LMG 27941</strain>
    </source>
</reference>
<dbReference type="CDD" id="cd04301">
    <property type="entry name" value="NAT_SF"/>
    <property type="match status" value="1"/>
</dbReference>
<accession>A0A1H9P3E5</accession>
<dbReference type="PANTHER" id="PTHR10545">
    <property type="entry name" value="DIAMINE N-ACETYLTRANSFERASE"/>
    <property type="match status" value="1"/>
</dbReference>
<keyword evidence="1 4" id="KW-0808">Transferase</keyword>
<dbReference type="GeneID" id="93679309"/>
<sequence>MTTTQLPVFVREVKQTDLQPWSDYWAQYQAFYQVELGPAITERTWARFFDPAEPMHCAVATDGGQIFGFVHYVFHRSTWGRNDFCYLEDLFVSPRARGRMIGKRLIEFVQDQARQHRCDRLYWHTQETNKTAQRLYDWIAEKPGVIEYRMSLDVAH</sequence>
<evidence type="ECO:0000256" key="2">
    <source>
        <dbReference type="ARBA" id="ARBA00023315"/>
    </source>
</evidence>
<evidence type="ECO:0000256" key="1">
    <source>
        <dbReference type="ARBA" id="ARBA00022679"/>
    </source>
</evidence>
<evidence type="ECO:0000259" key="3">
    <source>
        <dbReference type="PROSITE" id="PS51186"/>
    </source>
</evidence>
<dbReference type="InterPro" id="IPR051016">
    <property type="entry name" value="Diverse_Substrate_AcTransf"/>
</dbReference>
<organism evidence="4 5">
    <name type="scientific">Pseudomonas soli</name>
    <dbReference type="NCBI Taxonomy" id="1306993"/>
    <lineage>
        <taxon>Bacteria</taxon>
        <taxon>Pseudomonadati</taxon>
        <taxon>Pseudomonadota</taxon>
        <taxon>Gammaproteobacteria</taxon>
        <taxon>Pseudomonadales</taxon>
        <taxon>Pseudomonadaceae</taxon>
        <taxon>Pseudomonas</taxon>
    </lineage>
</organism>
<evidence type="ECO:0000313" key="4">
    <source>
        <dbReference type="EMBL" id="SER42435.1"/>
    </source>
</evidence>
<dbReference type="SUPFAM" id="SSF55729">
    <property type="entry name" value="Acyl-CoA N-acyltransferases (Nat)"/>
    <property type="match status" value="1"/>
</dbReference>
<proteinExistence type="predicted"/>
<dbReference type="Gene3D" id="3.40.630.30">
    <property type="match status" value="1"/>
</dbReference>
<keyword evidence="2" id="KW-0012">Acyltransferase</keyword>
<dbReference type="PROSITE" id="PS51186">
    <property type="entry name" value="GNAT"/>
    <property type="match status" value="1"/>
</dbReference>
<evidence type="ECO:0000313" key="5">
    <source>
        <dbReference type="Proteomes" id="UP000199221"/>
    </source>
</evidence>
<dbReference type="EMBL" id="FOEQ01000008">
    <property type="protein sequence ID" value="SER42435.1"/>
    <property type="molecule type" value="Genomic_DNA"/>
</dbReference>
<dbReference type="GO" id="GO:0008080">
    <property type="term" value="F:N-acetyltransferase activity"/>
    <property type="evidence" value="ECO:0007669"/>
    <property type="project" value="TreeGrafter"/>
</dbReference>
<dbReference type="Proteomes" id="UP000199221">
    <property type="component" value="Unassembled WGS sequence"/>
</dbReference>
<feature type="domain" description="N-acetyltransferase" evidence="3">
    <location>
        <begin position="8"/>
        <end position="155"/>
    </location>
</feature>
<name>A0A1H9P3E5_9PSED</name>
<dbReference type="Pfam" id="PF00583">
    <property type="entry name" value="Acetyltransf_1"/>
    <property type="match status" value="1"/>
</dbReference>
<gene>
    <name evidence="4" type="ORF">SAMN05216230_10814</name>
</gene>
<dbReference type="AlphaFoldDB" id="A0A1H9P3E5"/>
<protein>
    <submittedName>
        <fullName evidence="4">Acetyltransferase (GNAT) family protein</fullName>
    </submittedName>
</protein>
<dbReference type="RefSeq" id="WP_094011794.1">
    <property type="nucleotide sequence ID" value="NZ_CP128543.1"/>
</dbReference>
<dbReference type="PANTHER" id="PTHR10545:SF42">
    <property type="entry name" value="ACETYLTRANSFERASE"/>
    <property type="match status" value="1"/>
</dbReference>
<dbReference type="InterPro" id="IPR016181">
    <property type="entry name" value="Acyl_CoA_acyltransferase"/>
</dbReference>